<dbReference type="Proteomes" id="UP000294901">
    <property type="component" value="Unassembled WGS sequence"/>
</dbReference>
<dbReference type="Pfam" id="PF13365">
    <property type="entry name" value="Trypsin_2"/>
    <property type="match status" value="1"/>
</dbReference>
<gene>
    <name evidence="2" type="ORF">C8E87_4604</name>
</gene>
<keyword evidence="2" id="KW-0378">Hydrolase</keyword>
<dbReference type="Gene3D" id="2.40.10.120">
    <property type="match status" value="1"/>
</dbReference>
<dbReference type="RefSeq" id="WP_239079882.1">
    <property type="nucleotide sequence ID" value="NZ_BOMD01000013.1"/>
</dbReference>
<keyword evidence="3" id="KW-1185">Reference proteome</keyword>
<keyword evidence="2" id="KW-0645">Protease</keyword>
<dbReference type="PRINTS" id="PR00834">
    <property type="entry name" value="PROTEASES2C"/>
</dbReference>
<dbReference type="GO" id="GO:0006508">
    <property type="term" value="P:proteolysis"/>
    <property type="evidence" value="ECO:0007669"/>
    <property type="project" value="UniProtKB-KW"/>
</dbReference>
<dbReference type="GO" id="GO:0004252">
    <property type="term" value="F:serine-type endopeptidase activity"/>
    <property type="evidence" value="ECO:0007669"/>
    <property type="project" value="InterPro"/>
</dbReference>
<dbReference type="SUPFAM" id="SSF50494">
    <property type="entry name" value="Trypsin-like serine proteases"/>
    <property type="match status" value="1"/>
</dbReference>
<proteinExistence type="predicted"/>
<feature type="compositionally biased region" description="Basic and acidic residues" evidence="1">
    <location>
        <begin position="117"/>
        <end position="129"/>
    </location>
</feature>
<dbReference type="PANTHER" id="PTHR43019:SF23">
    <property type="entry name" value="PROTEASE DO-LIKE 5, CHLOROPLASTIC"/>
    <property type="match status" value="1"/>
</dbReference>
<dbReference type="InterPro" id="IPR001940">
    <property type="entry name" value="Peptidase_S1C"/>
</dbReference>
<evidence type="ECO:0000256" key="1">
    <source>
        <dbReference type="SAM" id="MobiDB-lite"/>
    </source>
</evidence>
<feature type="compositionally biased region" description="Basic and acidic residues" evidence="1">
    <location>
        <begin position="15"/>
        <end position="27"/>
    </location>
</feature>
<evidence type="ECO:0000313" key="2">
    <source>
        <dbReference type="EMBL" id="TDO40884.1"/>
    </source>
</evidence>
<dbReference type="AlphaFoldDB" id="A0A4R6JVX0"/>
<reference evidence="2 3" key="1">
    <citation type="submission" date="2019-03" db="EMBL/GenBank/DDBJ databases">
        <title>Sequencing the genomes of 1000 actinobacteria strains.</title>
        <authorList>
            <person name="Klenk H.-P."/>
        </authorList>
    </citation>
    <scope>NUCLEOTIDE SEQUENCE [LARGE SCALE GENOMIC DNA]</scope>
    <source>
        <strain evidence="2 3">DSM 43805</strain>
    </source>
</reference>
<name>A0A4R6JVX0_9ACTN</name>
<dbReference type="InterPro" id="IPR009003">
    <property type="entry name" value="Peptidase_S1_PA"/>
</dbReference>
<sequence>MTMTYEPFTPAGSGEQRRYDGRRRAGQPEEAPQGQWAAPEGQWAAAPEARWNEPAADPWGAPPDHHPAQDHRSGFDQRAEFDQGSGQNHRAGQDQRWAEPVPADPWGEPGHGQWIEETPRQARADERWDTPAPIPRQRHAGEQPISRQRHTGEHPISGQPLATPRHTGEQPAWHAGLDRTGEPEPAPQRSGSTGNRLKPFVLGAVVLLLLVAGWQAYRIEGMSKHNQDLASVLSAERDRTDRLEKELAGVFNPEGVSSGVLPSVFRVRAGSFTGTAFSVGRKASGNQANLITNYHVVAETWTDGGRRVSLERGSTRINATIVKVDKGKDLALLRAAQTIAPLGTSTAQVKPGQQVVVVGAPLGLDDSVTTGVISAYRPNDADGPTIQFDAPINPGNSGGPVVNSSKQVVGVATAKAKDAEGIGLAIPIKTACQTLEVC</sequence>
<protein>
    <submittedName>
        <fullName evidence="2">Putative serine protease PepD</fullName>
    </submittedName>
</protein>
<feature type="region of interest" description="Disordered" evidence="1">
    <location>
        <begin position="1"/>
        <end position="195"/>
    </location>
</feature>
<feature type="compositionally biased region" description="Basic and acidic residues" evidence="1">
    <location>
        <begin position="63"/>
        <end position="81"/>
    </location>
</feature>
<evidence type="ECO:0000313" key="3">
    <source>
        <dbReference type="Proteomes" id="UP000294901"/>
    </source>
</evidence>
<comment type="caution">
    <text evidence="2">The sequence shown here is derived from an EMBL/GenBank/DDBJ whole genome shotgun (WGS) entry which is preliminary data.</text>
</comment>
<organism evidence="2 3">
    <name type="scientific">Paractinoplanes brasiliensis</name>
    <dbReference type="NCBI Taxonomy" id="52695"/>
    <lineage>
        <taxon>Bacteria</taxon>
        <taxon>Bacillati</taxon>
        <taxon>Actinomycetota</taxon>
        <taxon>Actinomycetes</taxon>
        <taxon>Micromonosporales</taxon>
        <taxon>Micromonosporaceae</taxon>
        <taxon>Paractinoplanes</taxon>
    </lineage>
</organism>
<accession>A0A4R6JVX0</accession>
<dbReference type="EMBL" id="SNWR01000001">
    <property type="protein sequence ID" value="TDO40884.1"/>
    <property type="molecule type" value="Genomic_DNA"/>
</dbReference>
<dbReference type="PANTHER" id="PTHR43019">
    <property type="entry name" value="SERINE ENDOPROTEASE DEGS"/>
    <property type="match status" value="1"/>
</dbReference>